<feature type="transmembrane region" description="Helical" evidence="7">
    <location>
        <begin position="322"/>
        <end position="340"/>
    </location>
</feature>
<reference evidence="9" key="1">
    <citation type="journal article" date="2015" name="Proc. Natl. Acad. Sci. U.S.A.">
        <title>Heterochrony underpins natural variation in Cardamine hirsuta leaf form.</title>
        <authorList>
            <person name="Cartolano M."/>
            <person name="Pieper B."/>
            <person name="Lempe J."/>
            <person name="Tattersall A."/>
            <person name="Huijser P."/>
            <person name="Tresch A."/>
            <person name="Darrah P.R."/>
            <person name="Hay A."/>
            <person name="Tsiantis M."/>
        </authorList>
    </citation>
    <scope>NUCLEOTIDE SEQUENCE</scope>
</reference>
<feature type="transmembrane region" description="Helical" evidence="7">
    <location>
        <begin position="102"/>
        <end position="119"/>
    </location>
</feature>
<keyword evidence="4 7" id="KW-1133">Transmembrane helix</keyword>
<keyword evidence="5 7" id="KW-0472">Membrane</keyword>
<evidence type="ECO:0000256" key="4">
    <source>
        <dbReference type="ARBA" id="ARBA00022989"/>
    </source>
</evidence>
<feature type="transmembrane region" description="Helical" evidence="7">
    <location>
        <begin position="166"/>
        <end position="186"/>
    </location>
</feature>
<dbReference type="InterPro" id="IPR044770">
    <property type="entry name" value="MFS_spinster-like"/>
</dbReference>
<comment type="subcellular location">
    <subcellularLocation>
        <location evidence="1">Membrane</location>
        <topology evidence="1">Multi-pass membrane protein</topology>
    </subcellularLocation>
</comment>
<dbReference type="EMBL" id="KM110949">
    <property type="protein sequence ID" value="AII30311.1"/>
    <property type="molecule type" value="Genomic_DNA"/>
</dbReference>
<evidence type="ECO:0000256" key="6">
    <source>
        <dbReference type="ARBA" id="ARBA00024338"/>
    </source>
</evidence>
<dbReference type="Pfam" id="PF07690">
    <property type="entry name" value="MFS_1"/>
    <property type="match status" value="1"/>
</dbReference>
<accession>A0A0K0KFR2</accession>
<evidence type="ECO:0000313" key="9">
    <source>
        <dbReference type="EMBL" id="AII30311.1"/>
    </source>
</evidence>
<evidence type="ECO:0000256" key="7">
    <source>
        <dbReference type="SAM" id="Phobius"/>
    </source>
</evidence>
<dbReference type="PANTHER" id="PTHR23505">
    <property type="entry name" value="SPINSTER"/>
    <property type="match status" value="1"/>
</dbReference>
<comment type="similarity">
    <text evidence="6">Belongs to the major facilitator superfamily. Spinster (TC 2.A.1.49) family.</text>
</comment>
<organism evidence="9">
    <name type="scientific">Cardamine hirsuta</name>
    <name type="common">Hairy bitter-cress</name>
    <dbReference type="NCBI Taxonomy" id="50463"/>
    <lineage>
        <taxon>Eukaryota</taxon>
        <taxon>Viridiplantae</taxon>
        <taxon>Streptophyta</taxon>
        <taxon>Embryophyta</taxon>
        <taxon>Tracheophyta</taxon>
        <taxon>Spermatophyta</taxon>
        <taxon>Magnoliopsida</taxon>
        <taxon>eudicotyledons</taxon>
        <taxon>Gunneridae</taxon>
        <taxon>Pentapetalae</taxon>
        <taxon>rosids</taxon>
        <taxon>malvids</taxon>
        <taxon>Brassicales</taxon>
        <taxon>Brassicaceae</taxon>
        <taxon>Cardamineae</taxon>
        <taxon>Cardamine</taxon>
    </lineage>
</organism>
<dbReference type="FunFam" id="1.20.1250.20:FF:000520">
    <property type="entry name" value="Major facilitator superfamily protein"/>
    <property type="match status" value="1"/>
</dbReference>
<evidence type="ECO:0000256" key="1">
    <source>
        <dbReference type="ARBA" id="ARBA00004141"/>
    </source>
</evidence>
<dbReference type="GO" id="GO:0022857">
    <property type="term" value="F:transmembrane transporter activity"/>
    <property type="evidence" value="ECO:0007669"/>
    <property type="project" value="InterPro"/>
</dbReference>
<dbReference type="Gene3D" id="1.20.1250.20">
    <property type="entry name" value="MFS general substrate transporter like domains"/>
    <property type="match status" value="1"/>
</dbReference>
<feature type="domain" description="Major facilitator superfamily (MFS) profile" evidence="8">
    <location>
        <begin position="7"/>
        <end position="442"/>
    </location>
</feature>
<keyword evidence="2" id="KW-0813">Transport</keyword>
<feature type="transmembrane region" description="Helical" evidence="7">
    <location>
        <begin position="131"/>
        <end position="154"/>
    </location>
</feature>
<evidence type="ECO:0000259" key="8">
    <source>
        <dbReference type="PROSITE" id="PS50850"/>
    </source>
</evidence>
<evidence type="ECO:0000256" key="5">
    <source>
        <dbReference type="ARBA" id="ARBA00023136"/>
    </source>
</evidence>
<dbReference type="PROSITE" id="PS50850">
    <property type="entry name" value="MFS"/>
    <property type="match status" value="1"/>
</dbReference>
<protein>
    <submittedName>
        <fullName evidence="9">Major facilitator superfamily transporter</fullName>
    </submittedName>
</protein>
<dbReference type="AlphaFoldDB" id="A0A0K0KFR2"/>
<feature type="transmembrane region" description="Helical" evidence="7">
    <location>
        <begin position="293"/>
        <end position="315"/>
    </location>
</feature>
<feature type="transmembrane region" description="Helical" evidence="7">
    <location>
        <begin position="73"/>
        <end position="95"/>
    </location>
</feature>
<dbReference type="SUPFAM" id="SSF103473">
    <property type="entry name" value="MFS general substrate transporter"/>
    <property type="match status" value="1"/>
</dbReference>
<sequence>MKSETLTLVLVYLAGIMERADESLLPGVYKEVGEALHVDPTALGTLTLFRSIVQSSCYPLAAYLSSRHNRAHVIALGAFLWATATFLVAVSTTFFQVAVSRGLNGIGLAIVTPAIQSLVADSTEDSNRGMAFGWLGFTSNIGSILGYIFSILLASKSFNGIAGWRIAFLLVALLSVLVGVLVRIFATDPHYNNKIITNHVKDKPFWSDIKDLLKEAKMVIKIPSFQIFVAQGVSGSFPWSALAFAPLWLELIGFSHKTTAVLVTLFTISCSFGGLFGGYMGDTLAKKLPNAGRIILSQISSGLAIPLAAILLIGLPDDPSTAFSHGLVFVIMGLCISWNGPATNSPIFAEIVPERARTSIYALDRSFESILASFAPPIVGMLAQNVYGYKPVPEGSSSLIKIESDRENAASLAKALYTAIGIPMVICCTIYSFLYCTYPRDRDRAKMQALIESEMQQINEEEEDEIEVKCFGAEEHDETYLLKQHQNEIVR</sequence>
<name>A0A0K0KFR2_CARHR</name>
<feature type="transmembrane region" description="Helical" evidence="7">
    <location>
        <begin position="227"/>
        <end position="249"/>
    </location>
</feature>
<feature type="transmembrane region" description="Helical" evidence="7">
    <location>
        <begin position="261"/>
        <end position="281"/>
    </location>
</feature>
<dbReference type="PANTHER" id="PTHR23505:SF52">
    <property type="entry name" value="MAJOR FACILITATOR SUPERFAMILY PROTEIN"/>
    <property type="match status" value="1"/>
</dbReference>
<proteinExistence type="inferred from homology"/>
<dbReference type="InterPro" id="IPR020846">
    <property type="entry name" value="MFS_dom"/>
</dbReference>
<evidence type="ECO:0000256" key="2">
    <source>
        <dbReference type="ARBA" id="ARBA00022448"/>
    </source>
</evidence>
<feature type="transmembrane region" description="Helical" evidence="7">
    <location>
        <begin position="415"/>
        <end position="438"/>
    </location>
</feature>
<dbReference type="CDD" id="cd17328">
    <property type="entry name" value="MFS_spinster_like"/>
    <property type="match status" value="1"/>
</dbReference>
<dbReference type="InterPro" id="IPR036259">
    <property type="entry name" value="MFS_trans_sf"/>
</dbReference>
<evidence type="ECO:0000256" key="3">
    <source>
        <dbReference type="ARBA" id="ARBA00022692"/>
    </source>
</evidence>
<keyword evidence="3 7" id="KW-0812">Transmembrane</keyword>
<dbReference type="GO" id="GO:0016020">
    <property type="term" value="C:membrane"/>
    <property type="evidence" value="ECO:0007669"/>
    <property type="project" value="UniProtKB-SubCell"/>
</dbReference>
<dbReference type="InterPro" id="IPR011701">
    <property type="entry name" value="MFS"/>
</dbReference>